<dbReference type="SUPFAM" id="SSF161098">
    <property type="entry name" value="MetI-like"/>
    <property type="match status" value="1"/>
</dbReference>
<dbReference type="InterPro" id="IPR043429">
    <property type="entry name" value="ArtM/GltK/GlnP/TcyL/YhdX-like"/>
</dbReference>
<dbReference type="GO" id="GO:0006865">
    <property type="term" value="P:amino acid transport"/>
    <property type="evidence" value="ECO:0007669"/>
    <property type="project" value="UniProtKB-KW"/>
</dbReference>
<accession>A0A0R1RFV8</accession>
<keyword evidence="5" id="KW-0029">Amino-acid transport</keyword>
<evidence type="ECO:0000256" key="3">
    <source>
        <dbReference type="ARBA" id="ARBA00022475"/>
    </source>
</evidence>
<dbReference type="eggNOG" id="COG0765">
    <property type="taxonomic scope" value="Bacteria"/>
</dbReference>
<name>A0A0R1RFV8_9LACO</name>
<comment type="caution">
    <text evidence="10">The sequence shown here is derived from an EMBL/GenBank/DDBJ whole genome shotgun (WGS) entry which is preliminary data.</text>
</comment>
<keyword evidence="7 8" id="KW-0472">Membrane</keyword>
<keyword evidence="2 8" id="KW-0813">Transport</keyword>
<protein>
    <submittedName>
        <fullName evidence="10">Polar amino acid ABC transporter inner membrane subunit</fullName>
    </submittedName>
</protein>
<dbReference type="CDD" id="cd06261">
    <property type="entry name" value="TM_PBP2"/>
    <property type="match status" value="1"/>
</dbReference>
<evidence type="ECO:0000256" key="1">
    <source>
        <dbReference type="ARBA" id="ARBA00004651"/>
    </source>
</evidence>
<feature type="transmembrane region" description="Helical" evidence="8">
    <location>
        <begin position="72"/>
        <end position="92"/>
    </location>
</feature>
<organism evidence="10 11">
    <name type="scientific">Furfurilactobacillus rossiae DSM 15814</name>
    <dbReference type="NCBI Taxonomy" id="1114972"/>
    <lineage>
        <taxon>Bacteria</taxon>
        <taxon>Bacillati</taxon>
        <taxon>Bacillota</taxon>
        <taxon>Bacilli</taxon>
        <taxon>Lactobacillales</taxon>
        <taxon>Lactobacillaceae</taxon>
        <taxon>Furfurilactobacillus</taxon>
    </lineage>
</organism>
<dbReference type="Proteomes" id="UP000051999">
    <property type="component" value="Unassembled WGS sequence"/>
</dbReference>
<evidence type="ECO:0000256" key="5">
    <source>
        <dbReference type="ARBA" id="ARBA00022970"/>
    </source>
</evidence>
<dbReference type="PROSITE" id="PS50928">
    <property type="entry name" value="ABC_TM1"/>
    <property type="match status" value="1"/>
</dbReference>
<keyword evidence="3" id="KW-1003">Cell membrane</keyword>
<dbReference type="PANTHER" id="PTHR30614">
    <property type="entry name" value="MEMBRANE COMPONENT OF AMINO ACID ABC TRANSPORTER"/>
    <property type="match status" value="1"/>
</dbReference>
<keyword evidence="4 8" id="KW-0812">Transmembrane</keyword>
<dbReference type="AlphaFoldDB" id="A0A0R1RFV8"/>
<gene>
    <name evidence="10" type="ORF">FD35_GL002322</name>
</gene>
<reference evidence="10 11" key="1">
    <citation type="journal article" date="2015" name="Genome Announc.">
        <title>Expanding the biotechnology potential of lactobacilli through comparative genomics of 213 strains and associated genera.</title>
        <authorList>
            <person name="Sun Z."/>
            <person name="Harris H.M."/>
            <person name="McCann A."/>
            <person name="Guo C."/>
            <person name="Argimon S."/>
            <person name="Zhang W."/>
            <person name="Yang X."/>
            <person name="Jeffery I.B."/>
            <person name="Cooney J.C."/>
            <person name="Kagawa T.F."/>
            <person name="Liu W."/>
            <person name="Song Y."/>
            <person name="Salvetti E."/>
            <person name="Wrobel A."/>
            <person name="Rasinkangas P."/>
            <person name="Parkhill J."/>
            <person name="Rea M.C."/>
            <person name="O'Sullivan O."/>
            <person name="Ritari J."/>
            <person name="Douillard F.P."/>
            <person name="Paul Ross R."/>
            <person name="Yang R."/>
            <person name="Briner A.E."/>
            <person name="Felis G.E."/>
            <person name="de Vos W.M."/>
            <person name="Barrangou R."/>
            <person name="Klaenhammer T.R."/>
            <person name="Caufield P.W."/>
            <person name="Cui Y."/>
            <person name="Zhang H."/>
            <person name="O'Toole P.W."/>
        </authorList>
    </citation>
    <scope>NUCLEOTIDE SEQUENCE [LARGE SCALE GENOMIC DNA]</scope>
    <source>
        <strain evidence="10 11">DSM 15814</strain>
    </source>
</reference>
<dbReference type="EMBL" id="AZFF01000006">
    <property type="protein sequence ID" value="KRL55791.1"/>
    <property type="molecule type" value="Genomic_DNA"/>
</dbReference>
<dbReference type="Pfam" id="PF00528">
    <property type="entry name" value="BPD_transp_1"/>
    <property type="match status" value="1"/>
</dbReference>
<evidence type="ECO:0000256" key="2">
    <source>
        <dbReference type="ARBA" id="ARBA00022448"/>
    </source>
</evidence>
<feature type="transmembrane region" description="Helical" evidence="8">
    <location>
        <begin position="199"/>
        <end position="221"/>
    </location>
</feature>
<dbReference type="InterPro" id="IPR010065">
    <property type="entry name" value="AA_ABC_transptr_permease_3TM"/>
</dbReference>
<evidence type="ECO:0000256" key="4">
    <source>
        <dbReference type="ARBA" id="ARBA00022692"/>
    </source>
</evidence>
<evidence type="ECO:0000256" key="8">
    <source>
        <dbReference type="RuleBase" id="RU363032"/>
    </source>
</evidence>
<sequence>MNSLLNWLTIPNFFNAHFAWHALPYILGGLPLTVELTVVSFIGALVLGFFLTLGQMSKRHWLHWLTRTYISFMRGVPSLVLLFILYFGLPYTGIQLDAFVAAAIAFILNAAAFVSEVFRSAFMGVEDGQWAASYSLGMSYGKAVHYVILPQAFRIAIPALGNILLDMFKGTSLAAMVTVSEMFMRAKIQGGKQFDYMTVYLLVALIYWACCSLLTVGQNWLEKRLTLPTTD</sequence>
<dbReference type="STRING" id="1114972.FD35_GL002322"/>
<evidence type="ECO:0000313" key="11">
    <source>
        <dbReference type="Proteomes" id="UP000051999"/>
    </source>
</evidence>
<feature type="domain" description="ABC transmembrane type-1" evidence="9">
    <location>
        <begin position="30"/>
        <end position="215"/>
    </location>
</feature>
<comment type="subcellular location">
    <subcellularLocation>
        <location evidence="1 8">Cell membrane</location>
        <topology evidence="1 8">Multi-pass membrane protein</topology>
    </subcellularLocation>
</comment>
<keyword evidence="11" id="KW-1185">Reference proteome</keyword>
<dbReference type="NCBIfam" id="TIGR01726">
    <property type="entry name" value="HEQRo_perm_3TM"/>
    <property type="match status" value="1"/>
</dbReference>
<dbReference type="RefSeq" id="WP_017261287.1">
    <property type="nucleotide sequence ID" value="NZ_AUAW01000008.1"/>
</dbReference>
<dbReference type="OrthoDB" id="9805999at2"/>
<evidence type="ECO:0000256" key="7">
    <source>
        <dbReference type="ARBA" id="ARBA00023136"/>
    </source>
</evidence>
<evidence type="ECO:0000259" key="9">
    <source>
        <dbReference type="PROSITE" id="PS50928"/>
    </source>
</evidence>
<feature type="transmembrane region" description="Helical" evidence="8">
    <location>
        <begin position="25"/>
        <end position="51"/>
    </location>
</feature>
<dbReference type="GO" id="GO:0043190">
    <property type="term" value="C:ATP-binding cassette (ABC) transporter complex"/>
    <property type="evidence" value="ECO:0007669"/>
    <property type="project" value="InterPro"/>
</dbReference>
<evidence type="ECO:0000256" key="6">
    <source>
        <dbReference type="ARBA" id="ARBA00022989"/>
    </source>
</evidence>
<dbReference type="Gene3D" id="1.10.3720.10">
    <property type="entry name" value="MetI-like"/>
    <property type="match status" value="1"/>
</dbReference>
<feature type="transmembrane region" description="Helical" evidence="8">
    <location>
        <begin position="98"/>
        <end position="118"/>
    </location>
</feature>
<dbReference type="InterPro" id="IPR035906">
    <property type="entry name" value="MetI-like_sf"/>
</dbReference>
<evidence type="ECO:0000313" key="10">
    <source>
        <dbReference type="EMBL" id="KRL55791.1"/>
    </source>
</evidence>
<dbReference type="PANTHER" id="PTHR30614:SF0">
    <property type="entry name" value="L-CYSTINE TRANSPORT SYSTEM PERMEASE PROTEIN TCYL"/>
    <property type="match status" value="1"/>
</dbReference>
<proteinExistence type="inferred from homology"/>
<dbReference type="InterPro" id="IPR000515">
    <property type="entry name" value="MetI-like"/>
</dbReference>
<dbReference type="PATRIC" id="fig|1114972.6.peg.2385"/>
<keyword evidence="6 8" id="KW-1133">Transmembrane helix</keyword>
<comment type="similarity">
    <text evidence="8">Belongs to the binding-protein-dependent transport system permease family.</text>
</comment>
<dbReference type="GO" id="GO:0022857">
    <property type="term" value="F:transmembrane transporter activity"/>
    <property type="evidence" value="ECO:0007669"/>
    <property type="project" value="InterPro"/>
</dbReference>